<organism evidence="2 3">
    <name type="scientific">Neonectria ditissima</name>
    <dbReference type="NCBI Taxonomy" id="78410"/>
    <lineage>
        <taxon>Eukaryota</taxon>
        <taxon>Fungi</taxon>
        <taxon>Dikarya</taxon>
        <taxon>Ascomycota</taxon>
        <taxon>Pezizomycotina</taxon>
        <taxon>Sordariomycetes</taxon>
        <taxon>Hypocreomycetidae</taxon>
        <taxon>Hypocreales</taxon>
        <taxon>Nectriaceae</taxon>
        <taxon>Neonectria</taxon>
    </lineage>
</organism>
<protein>
    <recommendedName>
        <fullName evidence="1">PiggyBac transposable element-derived protein domain-containing protein</fullName>
    </recommendedName>
</protein>
<gene>
    <name evidence="2" type="ORF">AK830_g12695</name>
</gene>
<proteinExistence type="predicted"/>
<dbReference type="PANTHER" id="PTHR46599:SF3">
    <property type="entry name" value="PIGGYBAC TRANSPOSABLE ELEMENT-DERIVED PROTEIN 4"/>
    <property type="match status" value="1"/>
</dbReference>
<reference evidence="2 3" key="1">
    <citation type="submission" date="2015-09" db="EMBL/GenBank/DDBJ databases">
        <title>Draft genome of a European isolate of the apple canker pathogen Neonectria ditissima.</title>
        <authorList>
            <person name="Gomez-Cortecero A."/>
            <person name="Harrison R.J."/>
            <person name="Armitage A.D."/>
        </authorList>
    </citation>
    <scope>NUCLEOTIDE SEQUENCE [LARGE SCALE GENOMIC DNA]</scope>
    <source>
        <strain evidence="2 3">R09/05</strain>
    </source>
</reference>
<evidence type="ECO:0000313" key="3">
    <source>
        <dbReference type="Proteomes" id="UP000050424"/>
    </source>
</evidence>
<evidence type="ECO:0000259" key="1">
    <source>
        <dbReference type="Pfam" id="PF13843"/>
    </source>
</evidence>
<feature type="domain" description="PiggyBac transposable element-derived protein" evidence="1">
    <location>
        <begin position="69"/>
        <end position="250"/>
    </location>
</feature>
<dbReference type="AlphaFoldDB" id="A0A0P7B2X6"/>
<dbReference type="Pfam" id="PF13843">
    <property type="entry name" value="DDE_Tnp_1_7"/>
    <property type="match status" value="1"/>
</dbReference>
<dbReference type="InterPro" id="IPR029526">
    <property type="entry name" value="PGBD"/>
</dbReference>
<keyword evidence="3" id="KW-1185">Reference proteome</keyword>
<dbReference type="EMBL" id="LKCW01000564">
    <property type="protein sequence ID" value="KPM33877.1"/>
    <property type="molecule type" value="Genomic_DNA"/>
</dbReference>
<dbReference type="STRING" id="78410.A0A0P7B2X6"/>
<dbReference type="PANTHER" id="PTHR46599">
    <property type="entry name" value="PIGGYBAC TRANSPOSABLE ELEMENT-DERIVED PROTEIN 4"/>
    <property type="match status" value="1"/>
</dbReference>
<name>A0A0P7B2X6_9HYPO</name>
<comment type="caution">
    <text evidence="2">The sequence shown here is derived from an EMBL/GenBank/DDBJ whole genome shotgun (WGS) entry which is preliminary data.</text>
</comment>
<dbReference type="OrthoDB" id="5428673at2759"/>
<evidence type="ECO:0000313" key="2">
    <source>
        <dbReference type="EMBL" id="KPM33877.1"/>
    </source>
</evidence>
<sequence length="251" mass="29105">MDSQLPPSQAVNAYDDNSFIRVDYNSRREQPADNTYRPIEKPVPDRGYNFKPMDLPSQAPVIAALPQQPLLLFQEFLPISLVERWVSYTNSWVSHLLQQHKAGTRTLKPWSRLLTWKPTSVAELYVWLAILIYMQIHIEPAIEDYWKVSKPQKIEPSHPVTKYISYDRFTQLSRHLRLFDFATIDQGPDMTFYGRTYSRVNAWSDHIQHTSTIFFLPGTSIAVDECMVRFLGRSLDTTTVPNKPTPTGFKV</sequence>
<accession>A0A0P7B2X6</accession>
<dbReference type="Proteomes" id="UP000050424">
    <property type="component" value="Unassembled WGS sequence"/>
</dbReference>